<evidence type="ECO:0000256" key="4">
    <source>
        <dbReference type="ARBA" id="ARBA00012045"/>
    </source>
</evidence>
<dbReference type="GO" id="GO:0034039">
    <property type="term" value="F:8-oxo-7,8-dihydroguanine DNA N-glycosylase activity"/>
    <property type="evidence" value="ECO:0007669"/>
    <property type="project" value="TreeGrafter"/>
</dbReference>
<keyword evidence="11" id="KW-0411">Iron-sulfur</keyword>
<dbReference type="OrthoDB" id="9802365at2"/>
<sequence>MRDASVSERLLDWYDGHARDLPWRVGPAARRADERPDPYRIWLSEVMLQQTTVAAVKAYFQRFTTLWPTVGDLAAAEDTAVMGEWAGLGYYARARNLLKCARIVAGDLGGHFPDTREGLAGLPGIGPYTSAAIASIAFDRPETVVDGNVERVISRLHAVETPLPAAKPELTALADAHTPQVRPGDYAQAIMDLGATICTPRSPACGICPLMDMCVGRAEGIAATLPRKSPKKAKPVRRGVVYVGRRADGAWLVETRPQSGLLGGMRGWPGSDWAEAVPDHAPPADAKWAEAGEVRHTFTHFHLILDVMIADDLKEPRRGRFLPSAEFRPSDLPTVMRKAFDLASGQLGTVEQQSNGSV</sequence>
<evidence type="ECO:0000256" key="1">
    <source>
        <dbReference type="ARBA" id="ARBA00000843"/>
    </source>
</evidence>
<comment type="catalytic activity">
    <reaction evidence="1 14">
        <text>Hydrolyzes free adenine bases from 7,8-dihydro-8-oxoguanine:adenine mismatched double-stranded DNA, leaving an apurinic site.</text>
        <dbReference type="EC" id="3.2.2.31"/>
    </reaction>
</comment>
<gene>
    <name evidence="16" type="primary">mutY</name>
    <name evidence="16" type="ORF">PAA8504_01283</name>
</gene>
<dbReference type="SMART" id="SM00478">
    <property type="entry name" value="ENDO3c"/>
    <property type="match status" value="1"/>
</dbReference>
<organism evidence="16 17">
    <name type="scientific">Palleronia abyssalis</name>
    <dbReference type="NCBI Taxonomy" id="1501240"/>
    <lineage>
        <taxon>Bacteria</taxon>
        <taxon>Pseudomonadati</taxon>
        <taxon>Pseudomonadota</taxon>
        <taxon>Alphaproteobacteria</taxon>
        <taxon>Rhodobacterales</taxon>
        <taxon>Roseobacteraceae</taxon>
        <taxon>Palleronia</taxon>
    </lineage>
</organism>
<dbReference type="PROSITE" id="PS00764">
    <property type="entry name" value="ENDONUCLEASE_III_1"/>
    <property type="match status" value="1"/>
</dbReference>
<dbReference type="Gene3D" id="1.10.340.30">
    <property type="entry name" value="Hypothetical protein, domain 2"/>
    <property type="match status" value="1"/>
</dbReference>
<dbReference type="InterPro" id="IPR005760">
    <property type="entry name" value="A/G_AdeGlyc_MutY"/>
</dbReference>
<evidence type="ECO:0000313" key="16">
    <source>
        <dbReference type="EMBL" id="SPJ23472.1"/>
    </source>
</evidence>
<name>A0A2R8BTI3_9RHOB</name>
<dbReference type="Pfam" id="PF00730">
    <property type="entry name" value="HhH-GPD"/>
    <property type="match status" value="1"/>
</dbReference>
<dbReference type="Pfam" id="PF10576">
    <property type="entry name" value="EndIII_4Fe-2S"/>
    <property type="match status" value="1"/>
</dbReference>
<dbReference type="CDD" id="cd03431">
    <property type="entry name" value="NUDIX_DNA_Glycosylase_C-MutY"/>
    <property type="match status" value="1"/>
</dbReference>
<dbReference type="InterPro" id="IPR003651">
    <property type="entry name" value="Endonuclease3_FeS-loop_motif"/>
</dbReference>
<evidence type="ECO:0000256" key="2">
    <source>
        <dbReference type="ARBA" id="ARBA00002933"/>
    </source>
</evidence>
<evidence type="ECO:0000256" key="10">
    <source>
        <dbReference type="ARBA" id="ARBA00023004"/>
    </source>
</evidence>
<dbReference type="Pfam" id="PF00633">
    <property type="entry name" value="HHH"/>
    <property type="match status" value="1"/>
</dbReference>
<keyword evidence="13 14" id="KW-0326">Glycosidase</keyword>
<dbReference type="GO" id="GO:0046872">
    <property type="term" value="F:metal ion binding"/>
    <property type="evidence" value="ECO:0007669"/>
    <property type="project" value="UniProtKB-UniRule"/>
</dbReference>
<evidence type="ECO:0000256" key="8">
    <source>
        <dbReference type="ARBA" id="ARBA00022763"/>
    </source>
</evidence>
<dbReference type="InterPro" id="IPR000445">
    <property type="entry name" value="HhH_motif"/>
</dbReference>
<dbReference type="InterPro" id="IPR044298">
    <property type="entry name" value="MIG/MutY"/>
</dbReference>
<dbReference type="EC" id="3.2.2.31" evidence="4 14"/>
<dbReference type="SMART" id="SM00525">
    <property type="entry name" value="FES"/>
    <property type="match status" value="1"/>
</dbReference>
<feature type="domain" description="HhH-GPD" evidence="15">
    <location>
        <begin position="47"/>
        <end position="196"/>
    </location>
</feature>
<dbReference type="InterPro" id="IPR029119">
    <property type="entry name" value="MutY_C"/>
</dbReference>
<dbReference type="RefSeq" id="WP_108893300.1">
    <property type="nucleotide sequence ID" value="NZ_ONZF01000002.1"/>
</dbReference>
<comment type="similarity">
    <text evidence="3 14">Belongs to the Nth/MutY family.</text>
</comment>
<dbReference type="GO" id="GO:0032357">
    <property type="term" value="F:oxidized purine DNA binding"/>
    <property type="evidence" value="ECO:0007669"/>
    <property type="project" value="TreeGrafter"/>
</dbReference>
<dbReference type="GO" id="GO:0006284">
    <property type="term" value="P:base-excision repair"/>
    <property type="evidence" value="ECO:0007669"/>
    <property type="project" value="UniProtKB-UniRule"/>
</dbReference>
<dbReference type="NCBIfam" id="TIGR01084">
    <property type="entry name" value="mutY"/>
    <property type="match status" value="1"/>
</dbReference>
<dbReference type="CDD" id="cd00056">
    <property type="entry name" value="ENDO3c"/>
    <property type="match status" value="1"/>
</dbReference>
<keyword evidence="7" id="KW-0479">Metal-binding</keyword>
<evidence type="ECO:0000256" key="13">
    <source>
        <dbReference type="ARBA" id="ARBA00023295"/>
    </source>
</evidence>
<dbReference type="InterPro" id="IPR003265">
    <property type="entry name" value="HhH-GPD_domain"/>
</dbReference>
<dbReference type="AlphaFoldDB" id="A0A2R8BTI3"/>
<keyword evidence="12" id="KW-0234">DNA repair</keyword>
<evidence type="ECO:0000256" key="3">
    <source>
        <dbReference type="ARBA" id="ARBA00008343"/>
    </source>
</evidence>
<dbReference type="SUPFAM" id="SSF55811">
    <property type="entry name" value="Nudix"/>
    <property type="match status" value="1"/>
</dbReference>
<dbReference type="Gene3D" id="3.90.79.10">
    <property type="entry name" value="Nucleoside Triphosphate Pyrophosphohydrolase"/>
    <property type="match status" value="1"/>
</dbReference>
<evidence type="ECO:0000256" key="12">
    <source>
        <dbReference type="ARBA" id="ARBA00023204"/>
    </source>
</evidence>
<evidence type="ECO:0000256" key="6">
    <source>
        <dbReference type="ARBA" id="ARBA00022485"/>
    </source>
</evidence>
<keyword evidence="9 16" id="KW-0378">Hydrolase</keyword>
<dbReference type="GO" id="GO:0051539">
    <property type="term" value="F:4 iron, 4 sulfur cluster binding"/>
    <property type="evidence" value="ECO:0007669"/>
    <property type="project" value="UniProtKB-UniRule"/>
</dbReference>
<dbReference type="InterPro" id="IPR015797">
    <property type="entry name" value="NUDIX_hydrolase-like_dom_sf"/>
</dbReference>
<dbReference type="InterPro" id="IPR023170">
    <property type="entry name" value="HhH_base_excis_C"/>
</dbReference>
<evidence type="ECO:0000259" key="15">
    <source>
        <dbReference type="SMART" id="SM00478"/>
    </source>
</evidence>
<evidence type="ECO:0000256" key="7">
    <source>
        <dbReference type="ARBA" id="ARBA00022723"/>
    </source>
</evidence>
<keyword evidence="8 14" id="KW-0227">DNA damage</keyword>
<comment type="cofactor">
    <cofactor evidence="14">
        <name>[4Fe-4S] cluster</name>
        <dbReference type="ChEBI" id="CHEBI:49883"/>
    </cofactor>
    <text evidence="14">Binds 1 [4Fe-4S] cluster.</text>
</comment>
<evidence type="ECO:0000256" key="5">
    <source>
        <dbReference type="ARBA" id="ARBA00022023"/>
    </source>
</evidence>
<evidence type="ECO:0000256" key="9">
    <source>
        <dbReference type="ARBA" id="ARBA00022801"/>
    </source>
</evidence>
<comment type="function">
    <text evidence="2">Adenine glycosylase active on G-A mispairs. MutY also corrects error-prone DNA synthesis past GO lesions which are due to the oxidatively damaged form of guanine: 7,8-dihydro-8-oxoguanine (8-oxo-dGTP).</text>
</comment>
<dbReference type="SUPFAM" id="SSF48150">
    <property type="entry name" value="DNA-glycosylase"/>
    <property type="match status" value="1"/>
</dbReference>
<dbReference type="FunFam" id="1.10.340.30:FF:000002">
    <property type="entry name" value="Adenine DNA glycosylase"/>
    <property type="match status" value="1"/>
</dbReference>
<dbReference type="EMBL" id="ONZF01000002">
    <property type="protein sequence ID" value="SPJ23472.1"/>
    <property type="molecule type" value="Genomic_DNA"/>
</dbReference>
<accession>A0A2R8BTI3</accession>
<evidence type="ECO:0000256" key="14">
    <source>
        <dbReference type="RuleBase" id="RU365096"/>
    </source>
</evidence>
<protein>
    <recommendedName>
        <fullName evidence="5 14">Adenine DNA glycosylase</fullName>
        <ecNumber evidence="4 14">3.2.2.31</ecNumber>
    </recommendedName>
</protein>
<evidence type="ECO:0000256" key="11">
    <source>
        <dbReference type="ARBA" id="ARBA00023014"/>
    </source>
</evidence>
<keyword evidence="17" id="KW-1185">Reference proteome</keyword>
<dbReference type="GO" id="GO:0000701">
    <property type="term" value="F:purine-specific mismatch base pair DNA N-glycosylase activity"/>
    <property type="evidence" value="ECO:0007669"/>
    <property type="project" value="UniProtKB-EC"/>
</dbReference>
<dbReference type="PANTHER" id="PTHR42944:SF1">
    <property type="entry name" value="ADENINE DNA GLYCOSYLASE"/>
    <property type="match status" value="1"/>
</dbReference>
<keyword evidence="10 14" id="KW-0408">Iron</keyword>
<keyword evidence="6" id="KW-0004">4Fe-4S</keyword>
<evidence type="ECO:0000313" key="17">
    <source>
        <dbReference type="Proteomes" id="UP000244912"/>
    </source>
</evidence>
<dbReference type="Proteomes" id="UP000244912">
    <property type="component" value="Unassembled WGS sequence"/>
</dbReference>
<dbReference type="InterPro" id="IPR004035">
    <property type="entry name" value="Endouclease-III_FeS-bd_BS"/>
</dbReference>
<dbReference type="Gene3D" id="1.10.1670.10">
    <property type="entry name" value="Helix-hairpin-Helix base-excision DNA repair enzymes (C-terminal)"/>
    <property type="match status" value="1"/>
</dbReference>
<dbReference type="InterPro" id="IPR011257">
    <property type="entry name" value="DNA_glycosylase"/>
</dbReference>
<dbReference type="GO" id="GO:0006298">
    <property type="term" value="P:mismatch repair"/>
    <property type="evidence" value="ECO:0007669"/>
    <property type="project" value="TreeGrafter"/>
</dbReference>
<dbReference type="Pfam" id="PF14815">
    <property type="entry name" value="NUDIX_4"/>
    <property type="match status" value="1"/>
</dbReference>
<proteinExistence type="inferred from homology"/>
<dbReference type="GO" id="GO:0035485">
    <property type="term" value="F:adenine/guanine mispair binding"/>
    <property type="evidence" value="ECO:0007669"/>
    <property type="project" value="TreeGrafter"/>
</dbReference>
<dbReference type="PANTHER" id="PTHR42944">
    <property type="entry name" value="ADENINE DNA GLYCOSYLASE"/>
    <property type="match status" value="1"/>
</dbReference>
<reference evidence="16 17" key="1">
    <citation type="submission" date="2018-03" db="EMBL/GenBank/DDBJ databases">
        <authorList>
            <person name="Keele B.F."/>
        </authorList>
    </citation>
    <scope>NUCLEOTIDE SEQUENCE [LARGE SCALE GENOMIC DNA]</scope>
    <source>
        <strain evidence="16 17">CECT 8504</strain>
    </source>
</reference>